<name>A0A0F4GGG0_9PEZI</name>
<dbReference type="Proteomes" id="UP000033647">
    <property type="component" value="Unassembled WGS sequence"/>
</dbReference>
<proteinExistence type="predicted"/>
<dbReference type="AlphaFoldDB" id="A0A0F4GGG0"/>
<reference evidence="1 2" key="1">
    <citation type="submission" date="2015-03" db="EMBL/GenBank/DDBJ databases">
        <title>RNA-seq based gene annotation and comparative genomics of four Zymoseptoria species reveal species-specific pathogenicity related genes and transposable element activity.</title>
        <authorList>
            <person name="Grandaubert J."/>
            <person name="Bhattacharyya A."/>
            <person name="Stukenbrock E.H."/>
        </authorList>
    </citation>
    <scope>NUCLEOTIDE SEQUENCE [LARGE SCALE GENOMIC DNA]</scope>
    <source>
        <strain evidence="1 2">Zb18110</strain>
    </source>
</reference>
<protein>
    <submittedName>
        <fullName evidence="1">Uncharacterized protein</fullName>
    </submittedName>
</protein>
<dbReference type="EMBL" id="LAFY01000615">
    <property type="protein sequence ID" value="KJX96466.1"/>
    <property type="molecule type" value="Genomic_DNA"/>
</dbReference>
<keyword evidence="2" id="KW-1185">Reference proteome</keyword>
<sequence>MKPSDGLTSARDKIFDVQDLDIVNLIIDHLPNSYDRINFFEHFMPITCWSHSSFKPTARSQALHLSAANYSCTPTATASQHGILRRTQKYAAKSCVGTWTRQIQNIKLGLDGFCASYTHGDGMCRRGESGTITVPAVTV</sequence>
<comment type="caution">
    <text evidence="1">The sequence shown here is derived from an EMBL/GenBank/DDBJ whole genome shotgun (WGS) entry which is preliminary data.</text>
</comment>
<evidence type="ECO:0000313" key="1">
    <source>
        <dbReference type="EMBL" id="KJX96466.1"/>
    </source>
</evidence>
<evidence type="ECO:0000313" key="2">
    <source>
        <dbReference type="Proteomes" id="UP000033647"/>
    </source>
</evidence>
<organism evidence="1 2">
    <name type="scientific">Zymoseptoria brevis</name>
    <dbReference type="NCBI Taxonomy" id="1047168"/>
    <lineage>
        <taxon>Eukaryota</taxon>
        <taxon>Fungi</taxon>
        <taxon>Dikarya</taxon>
        <taxon>Ascomycota</taxon>
        <taxon>Pezizomycotina</taxon>
        <taxon>Dothideomycetes</taxon>
        <taxon>Dothideomycetidae</taxon>
        <taxon>Mycosphaerellales</taxon>
        <taxon>Mycosphaerellaceae</taxon>
        <taxon>Zymoseptoria</taxon>
    </lineage>
</organism>
<gene>
    <name evidence="1" type="ORF">TI39_contig623g00013</name>
</gene>
<accession>A0A0F4GGG0</accession>